<reference evidence="1" key="1">
    <citation type="submission" date="2018-05" db="EMBL/GenBank/DDBJ databases">
        <authorList>
            <person name="Lanie J.A."/>
            <person name="Ng W.-L."/>
            <person name="Kazmierczak K.M."/>
            <person name="Andrzejewski T.M."/>
            <person name="Davidsen T.M."/>
            <person name="Wayne K.J."/>
            <person name="Tettelin H."/>
            <person name="Glass J.I."/>
            <person name="Rusch D."/>
            <person name="Podicherti R."/>
            <person name="Tsui H.-C.T."/>
            <person name="Winkler M.E."/>
        </authorList>
    </citation>
    <scope>NUCLEOTIDE SEQUENCE</scope>
</reference>
<dbReference type="EMBL" id="UINC01117185">
    <property type="protein sequence ID" value="SVC89436.1"/>
    <property type="molecule type" value="Genomic_DNA"/>
</dbReference>
<name>A0A382QVG1_9ZZZZ</name>
<gene>
    <name evidence="1" type="ORF">METZ01_LOCUS342290</name>
</gene>
<dbReference type="AlphaFoldDB" id="A0A382QVG1"/>
<evidence type="ECO:0000313" key="1">
    <source>
        <dbReference type="EMBL" id="SVC89436.1"/>
    </source>
</evidence>
<protein>
    <submittedName>
        <fullName evidence="1">Uncharacterized protein</fullName>
    </submittedName>
</protein>
<proteinExistence type="predicted"/>
<sequence length="135" mass="15497">MDKLISTTLQSQPLTHARLKYLAALAQTSEDHISRLGLALSIASGPADTDWEPSRMQSERGLVDEINEKHLRGRTLFKEDLPLWMALTLRNQSPADYNEWRQVMRTHWERGIEILMSKNVVEGDWLRTVRACVPS</sequence>
<organism evidence="1">
    <name type="scientific">marine metagenome</name>
    <dbReference type="NCBI Taxonomy" id="408172"/>
    <lineage>
        <taxon>unclassified sequences</taxon>
        <taxon>metagenomes</taxon>
        <taxon>ecological metagenomes</taxon>
    </lineage>
</organism>
<accession>A0A382QVG1</accession>